<feature type="compositionally biased region" description="Basic residues" evidence="7">
    <location>
        <begin position="25"/>
        <end position="45"/>
    </location>
</feature>
<dbReference type="GO" id="GO:0003735">
    <property type="term" value="F:structural constituent of ribosome"/>
    <property type="evidence" value="ECO:0007669"/>
    <property type="project" value="InterPro"/>
</dbReference>
<feature type="region of interest" description="Disordered" evidence="7">
    <location>
        <begin position="25"/>
        <end position="52"/>
    </location>
</feature>
<dbReference type="InterPro" id="IPR021137">
    <property type="entry name" value="Ribosomal_bL35-like"/>
</dbReference>
<evidence type="ECO:0000256" key="3">
    <source>
        <dbReference type="ARBA" id="ARBA00023274"/>
    </source>
</evidence>
<keyword evidence="9" id="KW-1185">Reference proteome</keyword>
<reference evidence="8 9" key="1">
    <citation type="journal article" date="2009" name="Appl. Environ. Microbiol.">
        <title>Community genomic and proteomic analyses of chemoautotrophic iron-oxidizing "Leptospirillum rubarum" (Group II) and "Leptospirillum ferrodiazotrophum" (Group III) bacteria in acid mine drainage biofilms.</title>
        <authorList>
            <person name="Goltsman D.S."/>
            <person name="Denef V.J."/>
            <person name="Singer S.W."/>
            <person name="VerBerkmoes N.C."/>
            <person name="Lefsrud M."/>
            <person name="Mueller R.S."/>
            <person name="Dick G.J."/>
            <person name="Sun C.L."/>
            <person name="Wheeler K.E."/>
            <person name="Zemla A."/>
            <person name="Baker B.J."/>
            <person name="Hauser L."/>
            <person name="Land M."/>
            <person name="Shah M.B."/>
            <person name="Thelen M.P."/>
            <person name="Hettich R.L."/>
            <person name="Banfield J.F."/>
        </authorList>
    </citation>
    <scope>NUCLEOTIDE SEQUENCE [LARGE SCALE GENOMIC DNA]</scope>
</reference>
<gene>
    <name evidence="5" type="primary">rpmI</name>
    <name evidence="8" type="ORF">UBAL3_93200105a</name>
</gene>
<dbReference type="HAMAP" id="MF_00514">
    <property type="entry name" value="Ribosomal_bL35"/>
    <property type="match status" value="1"/>
</dbReference>
<sequence>MATGRVLKTKRAAKKRFSLTGTGKVKFHQSGKRHLMTGKSSKRTRSLSTSILEKGQAKKVLANLNG</sequence>
<dbReference type="InterPro" id="IPR001706">
    <property type="entry name" value="Ribosomal_bL35"/>
</dbReference>
<dbReference type="PRINTS" id="PR00064">
    <property type="entry name" value="RIBOSOMALL35"/>
</dbReference>
<name>C6HXZ2_9BACT</name>
<keyword evidence="3 5" id="KW-0687">Ribonucleoprotein</keyword>
<dbReference type="SUPFAM" id="SSF143034">
    <property type="entry name" value="L35p-like"/>
    <property type="match status" value="1"/>
</dbReference>
<dbReference type="NCBIfam" id="TIGR00001">
    <property type="entry name" value="rpmI_bact"/>
    <property type="match status" value="1"/>
</dbReference>
<comment type="similarity">
    <text evidence="1 5 6">Belongs to the bacterial ribosomal protein bL35 family.</text>
</comment>
<evidence type="ECO:0000256" key="7">
    <source>
        <dbReference type="SAM" id="MobiDB-lite"/>
    </source>
</evidence>
<dbReference type="GO" id="GO:0015934">
    <property type="term" value="C:large ribosomal subunit"/>
    <property type="evidence" value="ECO:0007669"/>
    <property type="project" value="TreeGrafter"/>
</dbReference>
<dbReference type="PANTHER" id="PTHR33343">
    <property type="entry name" value="54S RIBOSOMAL PROTEIN BL35M"/>
    <property type="match status" value="1"/>
</dbReference>
<dbReference type="Gene3D" id="4.10.410.60">
    <property type="match status" value="1"/>
</dbReference>
<dbReference type="InterPro" id="IPR018265">
    <property type="entry name" value="Ribosomal_bL35_CS"/>
</dbReference>
<dbReference type="Pfam" id="PF01632">
    <property type="entry name" value="Ribosomal_L35p"/>
    <property type="match status" value="1"/>
</dbReference>
<dbReference type="Proteomes" id="UP000009374">
    <property type="component" value="Unassembled WGS sequence"/>
</dbReference>
<dbReference type="PROSITE" id="PS00936">
    <property type="entry name" value="RIBOSOMAL_L35"/>
    <property type="match status" value="1"/>
</dbReference>
<evidence type="ECO:0000313" key="9">
    <source>
        <dbReference type="Proteomes" id="UP000009374"/>
    </source>
</evidence>
<dbReference type="EMBL" id="GG693875">
    <property type="protein sequence ID" value="EES52604.1"/>
    <property type="molecule type" value="Genomic_DNA"/>
</dbReference>
<dbReference type="AlphaFoldDB" id="C6HXZ2"/>
<organism evidence="8 9">
    <name type="scientific">Leptospirillum ferrodiazotrophum</name>
    <dbReference type="NCBI Taxonomy" id="412449"/>
    <lineage>
        <taxon>Bacteria</taxon>
        <taxon>Pseudomonadati</taxon>
        <taxon>Nitrospirota</taxon>
        <taxon>Nitrospiria</taxon>
        <taxon>Nitrospirales</taxon>
        <taxon>Nitrospiraceae</taxon>
        <taxon>Leptospirillum</taxon>
    </lineage>
</organism>
<keyword evidence="2 5" id="KW-0689">Ribosomal protein</keyword>
<dbReference type="GO" id="GO:0006412">
    <property type="term" value="P:translation"/>
    <property type="evidence" value="ECO:0007669"/>
    <property type="project" value="UniProtKB-UniRule"/>
</dbReference>
<dbReference type="FunFam" id="4.10.410.60:FF:000001">
    <property type="entry name" value="50S ribosomal protein L35"/>
    <property type="match status" value="1"/>
</dbReference>
<evidence type="ECO:0000256" key="6">
    <source>
        <dbReference type="RuleBase" id="RU000568"/>
    </source>
</evidence>
<evidence type="ECO:0000313" key="8">
    <source>
        <dbReference type="EMBL" id="EES52604.1"/>
    </source>
</evidence>
<evidence type="ECO:0000256" key="4">
    <source>
        <dbReference type="ARBA" id="ARBA00071664"/>
    </source>
</evidence>
<accession>C6HXZ2</accession>
<evidence type="ECO:0000256" key="2">
    <source>
        <dbReference type="ARBA" id="ARBA00022980"/>
    </source>
</evidence>
<evidence type="ECO:0000256" key="5">
    <source>
        <dbReference type="HAMAP-Rule" id="MF_00514"/>
    </source>
</evidence>
<protein>
    <recommendedName>
        <fullName evidence="4 5">Large ribosomal subunit protein bL35</fullName>
    </recommendedName>
</protein>
<dbReference type="InterPro" id="IPR037229">
    <property type="entry name" value="Ribosomal_bL35_sf"/>
</dbReference>
<proteinExistence type="inferred from homology"/>
<evidence type="ECO:0000256" key="1">
    <source>
        <dbReference type="ARBA" id="ARBA00006598"/>
    </source>
</evidence>
<dbReference type="PANTHER" id="PTHR33343:SF1">
    <property type="entry name" value="LARGE RIBOSOMAL SUBUNIT PROTEIN BL35M"/>
    <property type="match status" value="1"/>
</dbReference>